<feature type="region of interest" description="Disordered" evidence="1">
    <location>
        <begin position="176"/>
        <end position="213"/>
    </location>
</feature>
<accession>A0A9R0ETY0</accession>
<protein>
    <submittedName>
        <fullName evidence="3">Uncharacterized protein LOC118272173</fullName>
    </submittedName>
</protein>
<sequence>MSMVWILAELVDVRHPDTLFHKKVMVRVFRRGHDETTWVPGKVVYLCDQGFAPQKARILFVSGNRRAVYEKKVLSGMQESYMAEIMYRCHRTVSELRSNSQTYCLQVNDPPNTTGEASPLPNLEIARRTGYTSTSDSDFSDSSDEQRISSNLIIDERIRQLANRFLPQQVVGNGSGAAPQPIANGAGAQPLANGAAPQPLANGAAPHPMANGVAPQPMANVPLPHPMANAAAPQLMANRAAPHPIANGAALQPIYNRYAAPQPMANRAARQLMFNGQAAPQPIIYNRHAAPQPMIYNRQAAPQLIGNRHAAPQPMVNNAAPQPMVNNAAPQPIFNRNPAPQQIFNRPNAPQPMVYQAPPHVMDNGAARQQHLPLYPPLFYGLGPPPVAPRLAIQPVQPVVNGPPQPPAANDPISPPIVNEPALPPVVNGPAAQPVVDDPVPPQVVDNPVPPQVVDNPGPLQVAADPVNVPPQVVDNPVPPQVVDDHVPPQVVDNPGPPQVVADPVPVPPQVVADPVPPQVVAVNGPAGRLEVDDHPPNMVDDNVPPQVVNDPVPPQAVVDPVPPPVVAVPGPQQRVNGPAARLEVEDPVPPPADHDLVPPNVVDDNVPPQVVDNPVPLLEVNGLAAQPEVADPVPPPIDDNPAVQPVVSGPASPPIGNCLASPPVDNGPQPIVDNPASQPIDTTGDSRNNKAGDYCTEKFWKRLRKMQKIAKIIDTELKNYTQAKDDLTTSSEEFDEEMNAQENIGGIERNQSNPQVNLNNVHSEEDDKSVVEIIEAEVEGREEYNEQRRILKRKVSLSGLVANGSRSYLKRRRNSPNISFSSIRKKCHNLVEIGTGVAKVPGCIMTSIDWSSHSLATRQLLLSVFPRSVLAQYSLLGTQPSIYNMKKETKRVLNPMLVEDIVRTVASKCNVPKDLVR</sequence>
<proteinExistence type="predicted"/>
<feature type="region of interest" description="Disordered" evidence="1">
    <location>
        <begin position="402"/>
        <end position="441"/>
    </location>
</feature>
<gene>
    <name evidence="3" type="primary">LOC118272173</name>
</gene>
<evidence type="ECO:0000256" key="1">
    <source>
        <dbReference type="SAM" id="MobiDB-lite"/>
    </source>
</evidence>
<dbReference type="Gene3D" id="1.10.10.2590">
    <property type="entry name" value="BEN domain"/>
    <property type="match status" value="1"/>
</dbReference>
<reference evidence="3" key="1">
    <citation type="submission" date="2025-08" db="UniProtKB">
        <authorList>
            <consortium name="RefSeq"/>
        </authorList>
    </citation>
    <scope>IDENTIFICATION</scope>
    <source>
        <tissue evidence="3">Whole larval tissue</tissue>
    </source>
</reference>
<evidence type="ECO:0000313" key="2">
    <source>
        <dbReference type="Proteomes" id="UP000829999"/>
    </source>
</evidence>
<name>A0A9R0ETY0_SPOFR</name>
<dbReference type="Proteomes" id="UP000829999">
    <property type="component" value="Chromosome 5"/>
</dbReference>
<dbReference type="RefSeq" id="XP_050549765.1">
    <property type="nucleotide sequence ID" value="XM_050693808.1"/>
</dbReference>
<organism evidence="2 3">
    <name type="scientific">Spodoptera frugiperda</name>
    <name type="common">Fall armyworm</name>
    <dbReference type="NCBI Taxonomy" id="7108"/>
    <lineage>
        <taxon>Eukaryota</taxon>
        <taxon>Metazoa</taxon>
        <taxon>Ecdysozoa</taxon>
        <taxon>Arthropoda</taxon>
        <taxon>Hexapoda</taxon>
        <taxon>Insecta</taxon>
        <taxon>Pterygota</taxon>
        <taxon>Neoptera</taxon>
        <taxon>Endopterygota</taxon>
        <taxon>Lepidoptera</taxon>
        <taxon>Glossata</taxon>
        <taxon>Ditrysia</taxon>
        <taxon>Noctuoidea</taxon>
        <taxon>Noctuidae</taxon>
        <taxon>Amphipyrinae</taxon>
        <taxon>Spodoptera</taxon>
    </lineage>
</organism>
<dbReference type="OrthoDB" id="7482099at2759"/>
<dbReference type="AlphaFoldDB" id="A0A9R0ETY0"/>
<feature type="compositionally biased region" description="Pro residues" evidence="1">
    <location>
        <begin position="402"/>
        <end position="415"/>
    </location>
</feature>
<dbReference type="GeneID" id="118272173"/>
<keyword evidence="2" id="KW-1185">Reference proteome</keyword>
<evidence type="ECO:0000313" key="3">
    <source>
        <dbReference type="RefSeq" id="XP_050549765.1"/>
    </source>
</evidence>